<dbReference type="PANTHER" id="PTHR42923:SF47">
    <property type="entry name" value="BLR3003 PROTEIN"/>
    <property type="match status" value="1"/>
</dbReference>
<reference evidence="4 5" key="1">
    <citation type="submission" date="2024-02" db="EMBL/GenBank/DDBJ databases">
        <title>Rhodopirellula caenicola NBRC 110016.</title>
        <authorList>
            <person name="Ichikawa N."/>
            <person name="Katano-Makiyama Y."/>
            <person name="Hidaka K."/>
        </authorList>
    </citation>
    <scope>NUCLEOTIDE SEQUENCE [LARGE SCALE GENOMIC DNA]</scope>
    <source>
        <strain evidence="4 5">NBRC 110016</strain>
    </source>
</reference>
<dbReference type="InterPro" id="IPR002937">
    <property type="entry name" value="Amino_oxidase"/>
</dbReference>
<sequence>MTAKSKPRHVVVVGGGLAGLAAAECIARTYPQQFRVTVLEAKRTAGGRAGSFSDPVSLETVDYCQHVAMGCCTNLLGLLDRAGLSGAMQRHQSLTFFHPDFPSSEFRPSRWLPAPLHLATVIGKLNYLDRKQKREIRRGLWKLIRTPSRQLDDVVALDWLRSQRQSEPSIRSFWDVILTSALGEHSQHTSMAAARKVVVDGFAAARGASDVLIPDRPLATLFGHDLVAAVSKLGVQVRCGVMVQAITTAADQRASVRTRDGQCIDADHVVSAVPWHAIRSLLGDAMIAAAIPNLASFDTIPASPISGIHLWFDRPITDRPHAVLVGSLTQWLFRQPFSTAGTISGRSSGSGRRQRFPGWSKLLTSSATETKSEHYYQVVISGSHPMSGSSKEEMVAQVLSELTAVFPATQTATLLRHRVVTDPKSVFSIRPAVERLRPPPCPALAKLSWLCLAGDWTRTGWPATMEGAVISGIQAASCIFETVGLPSIAADPGLKRGWLANLVTKH</sequence>
<keyword evidence="2" id="KW-0560">Oxidoreductase</keyword>
<dbReference type="RefSeq" id="WP_345683374.1">
    <property type="nucleotide sequence ID" value="NZ_BAABRO010000003.1"/>
</dbReference>
<dbReference type="SUPFAM" id="SSF51905">
    <property type="entry name" value="FAD/NAD(P)-binding domain"/>
    <property type="match status" value="1"/>
</dbReference>
<dbReference type="InterPro" id="IPR036188">
    <property type="entry name" value="FAD/NAD-bd_sf"/>
</dbReference>
<proteinExistence type="predicted"/>
<protein>
    <submittedName>
        <fullName evidence="4">15-cis-phytoene desaturase</fullName>
    </submittedName>
</protein>
<accession>A0ABP9VPA2</accession>
<dbReference type="InterPro" id="IPR050464">
    <property type="entry name" value="Zeta_carotene_desat/Oxidored"/>
</dbReference>
<dbReference type="NCBIfam" id="TIGR03467">
    <property type="entry name" value="HpnE"/>
    <property type="match status" value="1"/>
</dbReference>
<keyword evidence="5" id="KW-1185">Reference proteome</keyword>
<comment type="cofactor">
    <cofactor evidence="1">
        <name>FAD</name>
        <dbReference type="ChEBI" id="CHEBI:57692"/>
    </cofactor>
</comment>
<name>A0ABP9VPA2_9BACT</name>
<feature type="domain" description="Amine oxidase" evidence="3">
    <location>
        <begin position="17"/>
        <end position="479"/>
    </location>
</feature>
<gene>
    <name evidence="4" type="primary">pds</name>
    <name evidence="4" type="ORF">Rcae01_01878</name>
</gene>
<dbReference type="InterPro" id="IPR017830">
    <property type="entry name" value="SQase_HpnE"/>
</dbReference>
<dbReference type="EMBL" id="BAABRO010000003">
    <property type="protein sequence ID" value="GAA5506425.1"/>
    <property type="molecule type" value="Genomic_DNA"/>
</dbReference>
<evidence type="ECO:0000313" key="5">
    <source>
        <dbReference type="Proteomes" id="UP001416858"/>
    </source>
</evidence>
<evidence type="ECO:0000256" key="2">
    <source>
        <dbReference type="ARBA" id="ARBA00023002"/>
    </source>
</evidence>
<dbReference type="Pfam" id="PF01593">
    <property type="entry name" value="Amino_oxidase"/>
    <property type="match status" value="1"/>
</dbReference>
<evidence type="ECO:0000313" key="4">
    <source>
        <dbReference type="EMBL" id="GAA5506425.1"/>
    </source>
</evidence>
<dbReference type="PANTHER" id="PTHR42923">
    <property type="entry name" value="PROTOPORPHYRINOGEN OXIDASE"/>
    <property type="match status" value="1"/>
</dbReference>
<evidence type="ECO:0000256" key="1">
    <source>
        <dbReference type="ARBA" id="ARBA00001974"/>
    </source>
</evidence>
<dbReference type="PRINTS" id="PR00757">
    <property type="entry name" value="AMINEOXDASEF"/>
</dbReference>
<comment type="caution">
    <text evidence="4">The sequence shown here is derived from an EMBL/GenBank/DDBJ whole genome shotgun (WGS) entry which is preliminary data.</text>
</comment>
<evidence type="ECO:0000259" key="3">
    <source>
        <dbReference type="Pfam" id="PF01593"/>
    </source>
</evidence>
<organism evidence="4 5">
    <name type="scientific">Novipirellula caenicola</name>
    <dbReference type="NCBI Taxonomy" id="1536901"/>
    <lineage>
        <taxon>Bacteria</taxon>
        <taxon>Pseudomonadati</taxon>
        <taxon>Planctomycetota</taxon>
        <taxon>Planctomycetia</taxon>
        <taxon>Pirellulales</taxon>
        <taxon>Pirellulaceae</taxon>
        <taxon>Novipirellula</taxon>
    </lineage>
</organism>
<dbReference type="Proteomes" id="UP001416858">
    <property type="component" value="Unassembled WGS sequence"/>
</dbReference>
<dbReference type="InterPro" id="IPR001613">
    <property type="entry name" value="Flavin_amine_oxidase"/>
</dbReference>
<dbReference type="Gene3D" id="3.50.50.60">
    <property type="entry name" value="FAD/NAD(P)-binding domain"/>
    <property type="match status" value="1"/>
</dbReference>